<dbReference type="Proteomes" id="UP000286268">
    <property type="component" value="Chromosome"/>
</dbReference>
<proteinExistence type="predicted"/>
<dbReference type="EMBL" id="CP025746">
    <property type="protein sequence ID" value="QAA30572.1"/>
    <property type="molecule type" value="Genomic_DNA"/>
</dbReference>
<dbReference type="KEGG" id="cmah:C1I91_02205"/>
<keyword evidence="2" id="KW-0732">Signal</keyword>
<gene>
    <name evidence="3" type="ORF">C1I91_02205</name>
</gene>
<reference evidence="3 4" key="1">
    <citation type="submission" date="2018-01" db="EMBL/GenBank/DDBJ databases">
        <title>Genome Sequencing and Assembly of Anaerobacter polyendosporus strain CT4.</title>
        <authorList>
            <person name="Tachaapaikoon C."/>
            <person name="Sutheeworapong S."/>
            <person name="Jenjaroenpun P."/>
            <person name="Wongsurawat T."/>
            <person name="Nookeaw I."/>
            <person name="Cheawchanlertfa P."/>
            <person name="Kosugi A."/>
            <person name="Cheevadhanarak S."/>
            <person name="Ratanakhanokchai K."/>
        </authorList>
    </citation>
    <scope>NUCLEOTIDE SEQUENCE [LARGE SCALE GENOMIC DNA]</scope>
    <source>
        <strain evidence="3 4">CT4</strain>
    </source>
</reference>
<feature type="coiled-coil region" evidence="1">
    <location>
        <begin position="59"/>
        <end position="103"/>
    </location>
</feature>
<evidence type="ECO:0000313" key="4">
    <source>
        <dbReference type="Proteomes" id="UP000286268"/>
    </source>
</evidence>
<dbReference type="RefSeq" id="WP_128211023.1">
    <property type="nucleotide sequence ID" value="NZ_CP025746.1"/>
</dbReference>
<evidence type="ECO:0000256" key="1">
    <source>
        <dbReference type="SAM" id="Coils"/>
    </source>
</evidence>
<protein>
    <recommendedName>
        <fullName evidence="5">OmpH family outer membrane protein</fullName>
    </recommendedName>
</protein>
<evidence type="ECO:0000313" key="3">
    <source>
        <dbReference type="EMBL" id="QAA30572.1"/>
    </source>
</evidence>
<name>A0A410DNB2_9CLOT</name>
<feature type="chain" id="PRO_5019017893" description="OmpH family outer membrane protein" evidence="2">
    <location>
        <begin position="25"/>
        <end position="153"/>
    </location>
</feature>
<evidence type="ECO:0008006" key="5">
    <source>
        <dbReference type="Google" id="ProtNLM"/>
    </source>
</evidence>
<sequence>MKKLIAFVFTFLLFSFGASHHAFAATNDSKDDVLTKIQQTNQQIQVLIDNAKVKGSEINAKLDKQIIDLQNQKAAYAGQEDKIAEIDKEIAELKDEASKDIDKLCLDLYNETEDLANAMVKEAQAAGIQVEKQYFDQNIGGKIIAIDPIQVVA</sequence>
<feature type="signal peptide" evidence="2">
    <location>
        <begin position="1"/>
        <end position="24"/>
    </location>
</feature>
<accession>A0A410DNB2</accession>
<keyword evidence="1" id="KW-0175">Coiled coil</keyword>
<organism evidence="3 4">
    <name type="scientific">Clostridium manihotivorum</name>
    <dbReference type="NCBI Taxonomy" id="2320868"/>
    <lineage>
        <taxon>Bacteria</taxon>
        <taxon>Bacillati</taxon>
        <taxon>Bacillota</taxon>
        <taxon>Clostridia</taxon>
        <taxon>Eubacteriales</taxon>
        <taxon>Clostridiaceae</taxon>
        <taxon>Clostridium</taxon>
    </lineage>
</organism>
<evidence type="ECO:0000256" key="2">
    <source>
        <dbReference type="SAM" id="SignalP"/>
    </source>
</evidence>
<dbReference type="AlphaFoldDB" id="A0A410DNB2"/>
<keyword evidence="4" id="KW-1185">Reference proteome</keyword>